<evidence type="ECO:0000259" key="7">
    <source>
        <dbReference type="Pfam" id="PF03372"/>
    </source>
</evidence>
<dbReference type="InterPro" id="IPR036691">
    <property type="entry name" value="Endo/exonu/phosph_ase_sf"/>
</dbReference>
<feature type="domain" description="Endonuclease/exonuclease/phosphatase" evidence="7">
    <location>
        <begin position="19"/>
        <end position="255"/>
    </location>
</feature>
<keyword evidence="4 5" id="KW-0460">Magnesium</keyword>
<dbReference type="InterPro" id="IPR005135">
    <property type="entry name" value="Endo/exonuclease/phosphatase"/>
</dbReference>
<dbReference type="InterPro" id="IPR037493">
    <property type="entry name" value="ExoIII-like"/>
</dbReference>
<sequence length="268" mass="31288">MRVVSISVNGLKQAIENGFFEWLKNQDADVVCVQDHRMRAWEFDDPRYTPEGYEAYFIDGEENEQGSVGIYTRHFPKAIIYGFANEQADREGRFLQADFDKVSVACVLAPCALGQEDEPLGDTDETRLDHKDAFMQAFGLHMQKTLRKRRQFIFGANLQTAHHVTDTSPRYHKLDVSGFLPHERAWLDRLFEEMGCIDAFREINKEGNQFTWWPEWAEGWRKHAGWRTDYQLTTPGIRRRIEDAWIDDSTRFSDHAPVIVDYDIEIGF</sequence>
<protein>
    <submittedName>
        <fullName evidence="8">Exodeoxyribonuclease III</fullName>
    </submittedName>
</protein>
<organism evidence="8 9">
    <name type="scientific">Tamilnaduibacter salinus</name>
    <dbReference type="NCBI Taxonomy" id="1484056"/>
    <lineage>
        <taxon>Bacteria</taxon>
        <taxon>Pseudomonadati</taxon>
        <taxon>Pseudomonadota</taxon>
        <taxon>Gammaproteobacteria</taxon>
        <taxon>Pseudomonadales</taxon>
        <taxon>Marinobacteraceae</taxon>
        <taxon>Tamilnaduibacter</taxon>
    </lineage>
</organism>
<evidence type="ECO:0000256" key="2">
    <source>
        <dbReference type="ARBA" id="ARBA00022723"/>
    </source>
</evidence>
<keyword evidence="5" id="KW-0464">Manganese</keyword>
<reference evidence="8 9" key="1">
    <citation type="submission" date="2017-07" db="EMBL/GenBank/DDBJ databases">
        <title>Tamlnaduibacter salinus (Mi-7) genome sequencing.</title>
        <authorList>
            <person name="Verma A."/>
            <person name="Krishnamurthi S."/>
        </authorList>
    </citation>
    <scope>NUCLEOTIDE SEQUENCE [LARGE SCALE GENOMIC DNA]</scope>
    <source>
        <strain evidence="8 9">Mi-7</strain>
    </source>
</reference>
<feature type="binding site" evidence="5">
    <location>
        <position position="255"/>
    </location>
    <ligand>
        <name>Mg(2+)</name>
        <dbReference type="ChEBI" id="CHEBI:18420"/>
        <label>1</label>
    </ligand>
</feature>
<dbReference type="RefSeq" id="WP_095612310.1">
    <property type="nucleotide sequence ID" value="NZ_NMPM01000127.1"/>
</dbReference>
<dbReference type="Gene3D" id="3.60.10.10">
    <property type="entry name" value="Endonuclease/exonuclease/phosphatase"/>
    <property type="match status" value="1"/>
</dbReference>
<evidence type="ECO:0000256" key="4">
    <source>
        <dbReference type="ARBA" id="ARBA00022842"/>
    </source>
</evidence>
<dbReference type="PANTHER" id="PTHR43250">
    <property type="entry name" value="EXODEOXYRIBONUCLEASE III"/>
    <property type="match status" value="1"/>
</dbReference>
<evidence type="ECO:0000256" key="3">
    <source>
        <dbReference type="ARBA" id="ARBA00022801"/>
    </source>
</evidence>
<comment type="similarity">
    <text evidence="1">Belongs to the DNA repair enzymes AP/ExoA family.</text>
</comment>
<comment type="caution">
    <text evidence="8">The sequence shown here is derived from an EMBL/GenBank/DDBJ whole genome shotgun (WGS) entry which is preliminary data.</text>
</comment>
<keyword evidence="9" id="KW-1185">Reference proteome</keyword>
<proteinExistence type="inferred from homology"/>
<dbReference type="GO" id="GO:0006281">
    <property type="term" value="P:DNA repair"/>
    <property type="evidence" value="ECO:0007669"/>
    <property type="project" value="InterPro"/>
</dbReference>
<dbReference type="SUPFAM" id="SSF56219">
    <property type="entry name" value="DNase I-like"/>
    <property type="match status" value="1"/>
</dbReference>
<evidence type="ECO:0000256" key="6">
    <source>
        <dbReference type="PIRSR" id="PIRSR604808-3"/>
    </source>
</evidence>
<comment type="cofactor">
    <cofactor evidence="5">
        <name>Mg(2+)</name>
        <dbReference type="ChEBI" id="CHEBI:18420"/>
    </cofactor>
    <cofactor evidence="5">
        <name>Mn(2+)</name>
        <dbReference type="ChEBI" id="CHEBI:29035"/>
    </cofactor>
    <text evidence="5">Probably binds two magnesium or manganese ions per subunit.</text>
</comment>
<dbReference type="Proteomes" id="UP000218332">
    <property type="component" value="Unassembled WGS sequence"/>
</dbReference>
<keyword evidence="2 5" id="KW-0479">Metal-binding</keyword>
<dbReference type="AlphaFoldDB" id="A0A2A2HZ29"/>
<dbReference type="GO" id="GO:0046872">
    <property type="term" value="F:metal ion binding"/>
    <property type="evidence" value="ECO:0007669"/>
    <property type="project" value="UniProtKB-KW"/>
</dbReference>
<dbReference type="PANTHER" id="PTHR43250:SF2">
    <property type="entry name" value="EXODEOXYRIBONUCLEASE III"/>
    <property type="match status" value="1"/>
</dbReference>
<name>A0A2A2HZ29_9GAMM</name>
<feature type="site" description="Important for catalytic activity" evidence="6">
    <location>
        <position position="229"/>
    </location>
</feature>
<accession>A0A2A2HZ29</accession>
<gene>
    <name evidence="8" type="ORF">CF392_15365</name>
</gene>
<dbReference type="InterPro" id="IPR004808">
    <property type="entry name" value="AP_endonuc_1"/>
</dbReference>
<evidence type="ECO:0000256" key="5">
    <source>
        <dbReference type="PIRSR" id="PIRSR604808-2"/>
    </source>
</evidence>
<dbReference type="PROSITE" id="PS51435">
    <property type="entry name" value="AP_NUCLEASE_F1_4"/>
    <property type="match status" value="1"/>
</dbReference>
<keyword evidence="3" id="KW-0378">Hydrolase</keyword>
<evidence type="ECO:0000313" key="9">
    <source>
        <dbReference type="Proteomes" id="UP000218332"/>
    </source>
</evidence>
<dbReference type="EMBL" id="NMPM01000127">
    <property type="protein sequence ID" value="PAV24599.1"/>
    <property type="molecule type" value="Genomic_DNA"/>
</dbReference>
<dbReference type="CDD" id="cd10281">
    <property type="entry name" value="Nape_like_AP-endo"/>
    <property type="match status" value="1"/>
</dbReference>
<evidence type="ECO:0000256" key="1">
    <source>
        <dbReference type="ARBA" id="ARBA00007092"/>
    </source>
</evidence>
<dbReference type="Pfam" id="PF03372">
    <property type="entry name" value="Exo_endo_phos"/>
    <property type="match status" value="1"/>
</dbReference>
<feature type="binding site" evidence="5">
    <location>
        <position position="254"/>
    </location>
    <ligand>
        <name>Mg(2+)</name>
        <dbReference type="ChEBI" id="CHEBI:18420"/>
        <label>1</label>
    </ligand>
</feature>
<evidence type="ECO:0000313" key="8">
    <source>
        <dbReference type="EMBL" id="PAV24599.1"/>
    </source>
</evidence>
<dbReference type="GO" id="GO:0008311">
    <property type="term" value="F:double-stranded DNA 3'-5' DNA exonuclease activity"/>
    <property type="evidence" value="ECO:0007669"/>
    <property type="project" value="InterPro"/>
</dbReference>
<feature type="site" description="Interaction with DNA substrate" evidence="6">
    <location>
        <position position="255"/>
    </location>
</feature>
<dbReference type="NCBIfam" id="TIGR00633">
    <property type="entry name" value="xth"/>
    <property type="match status" value="1"/>
</dbReference>